<name>A0AAD4T962_9MAGN</name>
<dbReference type="SUPFAM" id="SSF140990">
    <property type="entry name" value="FtsH protease domain-like"/>
    <property type="match status" value="1"/>
</dbReference>
<dbReference type="AlphaFoldDB" id="A0AAD4T962"/>
<dbReference type="Gene3D" id="1.20.58.760">
    <property type="entry name" value="Peptidase M41"/>
    <property type="match status" value="1"/>
</dbReference>
<reference evidence="2" key="1">
    <citation type="submission" date="2022-04" db="EMBL/GenBank/DDBJ databases">
        <title>A functionally conserved STORR gene fusion in Papaver species that diverged 16.8 million years ago.</title>
        <authorList>
            <person name="Catania T."/>
        </authorList>
    </citation>
    <scope>NUCLEOTIDE SEQUENCE</scope>
    <source>
        <strain evidence="2">S-188037</strain>
    </source>
</reference>
<protein>
    <recommendedName>
        <fullName evidence="1">Peptidase M41 domain-containing protein</fullName>
    </recommendedName>
</protein>
<sequence>MSLGTVAPLPEKDETSASRKQLLAKLDVCMGRRAAEEVIFGENEVTSGASSDLQEATSLARAMVTKYGMSKVVGLVADNYDDNWGGMDTETKKEVRELLDRAYNNAKTILTTHSNELHALANALLEKETLTGSQISALLEKKANEVQAACFG</sequence>
<dbReference type="InterPro" id="IPR037219">
    <property type="entry name" value="Peptidase_M41-like"/>
</dbReference>
<comment type="caution">
    <text evidence="2">The sequence shown here is derived from an EMBL/GenBank/DDBJ whole genome shotgun (WGS) entry which is preliminary data.</text>
</comment>
<evidence type="ECO:0000313" key="3">
    <source>
        <dbReference type="Proteomes" id="UP001202328"/>
    </source>
</evidence>
<dbReference type="GO" id="GO:0006508">
    <property type="term" value="P:proteolysis"/>
    <property type="evidence" value="ECO:0007669"/>
    <property type="project" value="InterPro"/>
</dbReference>
<evidence type="ECO:0000259" key="1">
    <source>
        <dbReference type="Pfam" id="PF01434"/>
    </source>
</evidence>
<keyword evidence="3" id="KW-1185">Reference proteome</keyword>
<gene>
    <name evidence="2" type="ORF">MKW98_016428</name>
</gene>
<dbReference type="GO" id="GO:0004176">
    <property type="term" value="F:ATP-dependent peptidase activity"/>
    <property type="evidence" value="ECO:0007669"/>
    <property type="project" value="InterPro"/>
</dbReference>
<accession>A0AAD4T962</accession>
<evidence type="ECO:0000313" key="2">
    <source>
        <dbReference type="EMBL" id="KAI3944198.1"/>
    </source>
</evidence>
<dbReference type="GO" id="GO:0045037">
    <property type="term" value="P:protein import into chloroplast stroma"/>
    <property type="evidence" value="ECO:0007669"/>
    <property type="project" value="TreeGrafter"/>
</dbReference>
<dbReference type="InterPro" id="IPR000642">
    <property type="entry name" value="Peptidase_M41"/>
</dbReference>
<dbReference type="Pfam" id="PF01434">
    <property type="entry name" value="Peptidase_M41"/>
    <property type="match status" value="1"/>
</dbReference>
<dbReference type="GO" id="GO:0009507">
    <property type="term" value="C:chloroplast"/>
    <property type="evidence" value="ECO:0007669"/>
    <property type="project" value="TreeGrafter"/>
</dbReference>
<organism evidence="2 3">
    <name type="scientific">Papaver atlanticum</name>
    <dbReference type="NCBI Taxonomy" id="357466"/>
    <lineage>
        <taxon>Eukaryota</taxon>
        <taxon>Viridiplantae</taxon>
        <taxon>Streptophyta</taxon>
        <taxon>Embryophyta</taxon>
        <taxon>Tracheophyta</taxon>
        <taxon>Spermatophyta</taxon>
        <taxon>Magnoliopsida</taxon>
        <taxon>Ranunculales</taxon>
        <taxon>Papaveraceae</taxon>
        <taxon>Papaveroideae</taxon>
        <taxon>Papaver</taxon>
    </lineage>
</organism>
<dbReference type="GO" id="GO:0005524">
    <property type="term" value="F:ATP binding"/>
    <property type="evidence" value="ECO:0007669"/>
    <property type="project" value="InterPro"/>
</dbReference>
<dbReference type="PANTHER" id="PTHR23076:SF37">
    <property type="entry name" value="ATP-DEPENDENT ZINC METALLOPROTEASE FTSH 4, MITOCHONDRIAL"/>
    <property type="match status" value="1"/>
</dbReference>
<dbReference type="Proteomes" id="UP001202328">
    <property type="component" value="Unassembled WGS sequence"/>
</dbReference>
<dbReference type="EMBL" id="JAJJMB010004060">
    <property type="protein sequence ID" value="KAI3944198.1"/>
    <property type="molecule type" value="Genomic_DNA"/>
</dbReference>
<dbReference type="PANTHER" id="PTHR23076">
    <property type="entry name" value="METALLOPROTEASE M41 FTSH"/>
    <property type="match status" value="1"/>
</dbReference>
<proteinExistence type="predicted"/>
<feature type="domain" description="Peptidase M41" evidence="1">
    <location>
        <begin position="2"/>
        <end position="137"/>
    </location>
</feature>
<dbReference type="GO" id="GO:0004222">
    <property type="term" value="F:metalloendopeptidase activity"/>
    <property type="evidence" value="ECO:0007669"/>
    <property type="project" value="InterPro"/>
</dbReference>